<evidence type="ECO:0000313" key="3">
    <source>
        <dbReference type="EMBL" id="STX61559.1"/>
    </source>
</evidence>
<evidence type="ECO:0000313" key="4">
    <source>
        <dbReference type="Proteomes" id="UP000054985"/>
    </source>
</evidence>
<protein>
    <submittedName>
        <fullName evidence="3">Uncharacterized protein</fullName>
    </submittedName>
</protein>
<sequence length="394" mass="45117">MALFFETQNKLKELIDHCHEFEGKYYLLPLFEHLVKSERSPEDIEPIARHLISLIKNINDLKNPEIPLKEQFEALKQISKNYNALLKETGAHGILYQSKQALLKLGGFIIGLITGVFGAVVGSISLTISDIFNFRLPTGLFIGAFTGLLVGFVLGNRAPHSLLKESETRLIRHTVRKLETSFESLMTSVNHDYMNEIKDEVLNDYFSGDSERFNEFLKTKQRYEILGIEAEFFSPKLKGTLGHHSFIKFTINDVLDKPKLIEMGIPSNEVTEFSQRESRETTGEQLIKMLAMHRILQDQYELRLDNLVKFYNLYEVGINDCHTYVDKILISVDEPVSQVKRFTSSDNVFGHIIGSLLNFFNPLPENKYNNGPVFDEAAEEQAQHDLKQINDSPR</sequence>
<evidence type="ECO:0000256" key="1">
    <source>
        <dbReference type="SAM" id="Phobius"/>
    </source>
</evidence>
<keyword evidence="1" id="KW-0812">Transmembrane</keyword>
<dbReference type="Proteomes" id="UP000254040">
    <property type="component" value="Unassembled WGS sequence"/>
</dbReference>
<keyword evidence="1" id="KW-0472">Membrane</keyword>
<gene>
    <name evidence="2" type="ORF">Lmor_0360</name>
    <name evidence="3" type="ORF">NCTC12239_00475</name>
</gene>
<dbReference type="Proteomes" id="UP000054985">
    <property type="component" value="Unassembled WGS sequence"/>
</dbReference>
<reference evidence="3 5" key="2">
    <citation type="submission" date="2018-06" db="EMBL/GenBank/DDBJ databases">
        <authorList>
            <consortium name="Pathogen Informatics"/>
            <person name="Doyle S."/>
        </authorList>
    </citation>
    <scope>NUCLEOTIDE SEQUENCE [LARGE SCALE GENOMIC DNA]</scope>
    <source>
        <strain evidence="3 5">NCTC12239</strain>
    </source>
</reference>
<reference evidence="2 4" key="1">
    <citation type="submission" date="2015-11" db="EMBL/GenBank/DDBJ databases">
        <title>Genomic analysis of 38 Legionella species identifies large and diverse effector repertoires.</title>
        <authorList>
            <person name="Burstein D."/>
            <person name="Amaro F."/>
            <person name="Zusman T."/>
            <person name="Lifshitz Z."/>
            <person name="Cohen O."/>
            <person name="Gilbert J.A."/>
            <person name="Pupko T."/>
            <person name="Shuman H.A."/>
            <person name="Segal G."/>
        </authorList>
    </citation>
    <scope>NUCLEOTIDE SEQUENCE [LARGE SCALE GENOMIC DNA]</scope>
    <source>
        <strain evidence="2 4">ATCC 43877</strain>
    </source>
</reference>
<evidence type="ECO:0000313" key="2">
    <source>
        <dbReference type="EMBL" id="KTD37497.1"/>
    </source>
</evidence>
<feature type="transmembrane region" description="Helical" evidence="1">
    <location>
        <begin position="105"/>
        <end position="128"/>
    </location>
</feature>
<dbReference type="EMBL" id="LNYN01000012">
    <property type="protein sequence ID" value="KTD37497.1"/>
    <property type="molecule type" value="Genomic_DNA"/>
</dbReference>
<feature type="transmembrane region" description="Helical" evidence="1">
    <location>
        <begin position="134"/>
        <end position="154"/>
    </location>
</feature>
<proteinExistence type="predicted"/>
<dbReference type="RefSeq" id="WP_028383141.1">
    <property type="nucleotide sequence ID" value="NZ_CAAAJG010000007.1"/>
</dbReference>
<name>A0A378JX17_9GAMM</name>
<accession>A0A378JX17</accession>
<keyword evidence="1" id="KW-1133">Transmembrane helix</keyword>
<evidence type="ECO:0000313" key="5">
    <source>
        <dbReference type="Proteomes" id="UP000254040"/>
    </source>
</evidence>
<keyword evidence="4" id="KW-1185">Reference proteome</keyword>
<organism evidence="3 5">
    <name type="scientific">Legionella moravica</name>
    <dbReference type="NCBI Taxonomy" id="39962"/>
    <lineage>
        <taxon>Bacteria</taxon>
        <taxon>Pseudomonadati</taxon>
        <taxon>Pseudomonadota</taxon>
        <taxon>Gammaproteobacteria</taxon>
        <taxon>Legionellales</taxon>
        <taxon>Legionellaceae</taxon>
        <taxon>Legionella</taxon>
    </lineage>
</organism>
<dbReference type="AlphaFoldDB" id="A0A378JX17"/>
<dbReference type="OrthoDB" id="5646298at2"/>
<dbReference type="EMBL" id="UGOG01000001">
    <property type="protein sequence ID" value="STX61559.1"/>
    <property type="molecule type" value="Genomic_DNA"/>
</dbReference>